<gene>
    <name evidence="8" type="ORF">GUY60_06500</name>
</gene>
<dbReference type="InterPro" id="IPR045229">
    <property type="entry name" value="TPP_enz"/>
</dbReference>
<dbReference type="InterPro" id="IPR029061">
    <property type="entry name" value="THDP-binding"/>
</dbReference>
<dbReference type="SUPFAM" id="SSF52467">
    <property type="entry name" value="DHS-like NAD/FAD-binding domain"/>
    <property type="match status" value="1"/>
</dbReference>
<sequence length="541" mass="55836">MQYANGGDLLVAVLKELGIDTVFGIVSVHNLPLVEAVDRELRFVPVRHEATAVNAADAYGRARGSIGCALTSTGTGAGNAAGSLVEALASGTSVLHVTGQVEAEFLGSGRGFIHETKDQLGMLDAVSKYAATVRSADEAGRILRAAAAEALAAPGGPASVEWPIDLQFAAQTDVAAELPEPTAPHPEQAQLDAVGALLASARRPLIWAGGGATRAGGALADLLEATGAGLLTSNSGRGSVPEDHPQVIGNFATTPAVRALLADADLLLTVGTHFRSNETADYGLELPAAHVQLDIDAAALGRVYPATHALHGDAAEVLPALLRHAHRAEPEWTRRVGQVRTDVRATLHDNIGPQSAICDALRAALPRDAVVARDVTIASSSWGNRLLEMYDPRANVFPRGGGIGQGLGMGIGAALADPDRPTVVMAGDGGLAVHLGELLTLAQEGPRLTLLVFNDGGYGVLRNMQDRYGDRRSGVDLTTPDFELLAQACGLTYLRIADAAHAEPVLGAAVAADGPVLVEVDLAALGPMKNPFTPPVKIPAT</sequence>
<feature type="domain" description="Thiamine pyrophosphate enzyme central" evidence="5">
    <location>
        <begin position="192"/>
        <end position="321"/>
    </location>
</feature>
<dbReference type="GO" id="GO:0050660">
    <property type="term" value="F:flavin adenine dinucleotide binding"/>
    <property type="evidence" value="ECO:0007669"/>
    <property type="project" value="TreeGrafter"/>
</dbReference>
<feature type="domain" description="Thiamine pyrophosphate enzyme N-terminal TPP-binding" evidence="7">
    <location>
        <begin position="5"/>
        <end position="121"/>
    </location>
</feature>
<dbReference type="NCBIfam" id="NF005470">
    <property type="entry name" value="PRK07064.1"/>
    <property type="match status" value="1"/>
</dbReference>
<evidence type="ECO:0000259" key="6">
    <source>
        <dbReference type="Pfam" id="PF02775"/>
    </source>
</evidence>
<dbReference type="Proteomes" id="UP000598297">
    <property type="component" value="Unassembled WGS sequence"/>
</dbReference>
<dbReference type="Pfam" id="PF02775">
    <property type="entry name" value="TPP_enzyme_C"/>
    <property type="match status" value="1"/>
</dbReference>
<evidence type="ECO:0000259" key="5">
    <source>
        <dbReference type="Pfam" id="PF00205"/>
    </source>
</evidence>
<dbReference type="PANTHER" id="PTHR18968">
    <property type="entry name" value="THIAMINE PYROPHOSPHATE ENZYMES"/>
    <property type="match status" value="1"/>
</dbReference>
<dbReference type="AlphaFoldDB" id="A0A964UMV0"/>
<dbReference type="InterPro" id="IPR029035">
    <property type="entry name" value="DHS-like_NAD/FAD-binding_dom"/>
</dbReference>
<keyword evidence="3 4" id="KW-0786">Thiamine pyrophosphate</keyword>
<evidence type="ECO:0000256" key="3">
    <source>
        <dbReference type="ARBA" id="ARBA00023052"/>
    </source>
</evidence>
<dbReference type="GO" id="GO:0009097">
    <property type="term" value="P:isoleucine biosynthetic process"/>
    <property type="evidence" value="ECO:0007669"/>
    <property type="project" value="TreeGrafter"/>
</dbReference>
<dbReference type="GO" id="GO:0030976">
    <property type="term" value="F:thiamine pyrophosphate binding"/>
    <property type="evidence" value="ECO:0007669"/>
    <property type="project" value="InterPro"/>
</dbReference>
<evidence type="ECO:0000256" key="2">
    <source>
        <dbReference type="ARBA" id="ARBA00007812"/>
    </source>
</evidence>
<feature type="domain" description="Thiamine pyrophosphate enzyme TPP-binding" evidence="6">
    <location>
        <begin position="380"/>
        <end position="520"/>
    </location>
</feature>
<comment type="cofactor">
    <cofactor evidence="1">
        <name>thiamine diphosphate</name>
        <dbReference type="ChEBI" id="CHEBI:58937"/>
    </cofactor>
</comment>
<dbReference type="InterPro" id="IPR012000">
    <property type="entry name" value="Thiamin_PyroP_enz_cen_dom"/>
</dbReference>
<dbReference type="GO" id="GO:0005948">
    <property type="term" value="C:acetolactate synthase complex"/>
    <property type="evidence" value="ECO:0007669"/>
    <property type="project" value="TreeGrafter"/>
</dbReference>
<dbReference type="CDD" id="cd07035">
    <property type="entry name" value="TPP_PYR_POX_like"/>
    <property type="match status" value="1"/>
</dbReference>
<dbReference type="GO" id="GO:0009099">
    <property type="term" value="P:L-valine biosynthetic process"/>
    <property type="evidence" value="ECO:0007669"/>
    <property type="project" value="TreeGrafter"/>
</dbReference>
<comment type="similarity">
    <text evidence="2 4">Belongs to the TPP enzyme family.</text>
</comment>
<dbReference type="SUPFAM" id="SSF52518">
    <property type="entry name" value="Thiamin diphosphate-binding fold (THDP-binding)"/>
    <property type="match status" value="2"/>
</dbReference>
<dbReference type="GO" id="GO:0000287">
    <property type="term" value="F:magnesium ion binding"/>
    <property type="evidence" value="ECO:0007669"/>
    <property type="project" value="InterPro"/>
</dbReference>
<dbReference type="CDD" id="cd00568">
    <property type="entry name" value="TPP_enzymes"/>
    <property type="match status" value="1"/>
</dbReference>
<organism evidence="8 9">
    <name type="scientific">Streptomyces boluensis</name>
    <dbReference type="NCBI Taxonomy" id="1775135"/>
    <lineage>
        <taxon>Bacteria</taxon>
        <taxon>Bacillati</taxon>
        <taxon>Actinomycetota</taxon>
        <taxon>Actinomycetes</taxon>
        <taxon>Kitasatosporales</taxon>
        <taxon>Streptomycetaceae</taxon>
        <taxon>Streptomyces</taxon>
    </lineage>
</organism>
<keyword evidence="9" id="KW-1185">Reference proteome</keyword>
<dbReference type="InterPro" id="IPR011766">
    <property type="entry name" value="TPP_enzyme_TPP-bd"/>
</dbReference>
<evidence type="ECO:0000256" key="4">
    <source>
        <dbReference type="RuleBase" id="RU362132"/>
    </source>
</evidence>
<dbReference type="RefSeq" id="WP_161694723.1">
    <property type="nucleotide sequence ID" value="NZ_JAAAHS010000028.1"/>
</dbReference>
<protein>
    <submittedName>
        <fullName evidence="8">Thiamine pyrophosphate-binding protein</fullName>
    </submittedName>
</protein>
<comment type="caution">
    <text evidence="8">The sequence shown here is derived from an EMBL/GenBank/DDBJ whole genome shotgun (WGS) entry which is preliminary data.</text>
</comment>
<dbReference type="InterPro" id="IPR000399">
    <property type="entry name" value="TPP-bd_CS"/>
</dbReference>
<dbReference type="InterPro" id="IPR012001">
    <property type="entry name" value="Thiamin_PyroP_enz_TPP-bd_dom"/>
</dbReference>
<evidence type="ECO:0000313" key="9">
    <source>
        <dbReference type="Proteomes" id="UP000598297"/>
    </source>
</evidence>
<dbReference type="Pfam" id="PF00205">
    <property type="entry name" value="TPP_enzyme_M"/>
    <property type="match status" value="1"/>
</dbReference>
<proteinExistence type="inferred from homology"/>
<evidence type="ECO:0000259" key="7">
    <source>
        <dbReference type="Pfam" id="PF02776"/>
    </source>
</evidence>
<dbReference type="GO" id="GO:0003984">
    <property type="term" value="F:acetolactate synthase activity"/>
    <property type="evidence" value="ECO:0007669"/>
    <property type="project" value="TreeGrafter"/>
</dbReference>
<accession>A0A964UMV0</accession>
<reference evidence="8" key="1">
    <citation type="submission" date="2020-01" db="EMBL/GenBank/DDBJ databases">
        <title>Whole-genome analyses of novel actinobacteria.</title>
        <authorList>
            <person name="Sahin N."/>
        </authorList>
    </citation>
    <scope>NUCLEOTIDE SEQUENCE</scope>
    <source>
        <strain evidence="8">YC537</strain>
    </source>
</reference>
<dbReference type="Gene3D" id="3.40.50.1220">
    <property type="entry name" value="TPP-binding domain"/>
    <property type="match status" value="1"/>
</dbReference>
<evidence type="ECO:0000256" key="1">
    <source>
        <dbReference type="ARBA" id="ARBA00001964"/>
    </source>
</evidence>
<dbReference type="PROSITE" id="PS00187">
    <property type="entry name" value="TPP_ENZYMES"/>
    <property type="match status" value="1"/>
</dbReference>
<evidence type="ECO:0000313" key="8">
    <source>
        <dbReference type="EMBL" id="NBE51080.1"/>
    </source>
</evidence>
<name>A0A964UMV0_9ACTN</name>
<dbReference type="Pfam" id="PF02776">
    <property type="entry name" value="TPP_enzyme_N"/>
    <property type="match status" value="1"/>
</dbReference>
<dbReference type="EMBL" id="JAAAHS010000028">
    <property type="protein sequence ID" value="NBE51080.1"/>
    <property type="molecule type" value="Genomic_DNA"/>
</dbReference>
<dbReference type="OrthoDB" id="4959782at2"/>
<dbReference type="Gene3D" id="3.40.50.970">
    <property type="match status" value="2"/>
</dbReference>
<dbReference type="PANTHER" id="PTHR18968:SF13">
    <property type="entry name" value="ACETOLACTATE SYNTHASE CATALYTIC SUBUNIT, MITOCHONDRIAL"/>
    <property type="match status" value="1"/>
</dbReference>